<dbReference type="GO" id="GO:0043190">
    <property type="term" value="C:ATP-binding cassette (ABC) transporter complex"/>
    <property type="evidence" value="ECO:0007669"/>
    <property type="project" value="InterPro"/>
</dbReference>
<evidence type="ECO:0000256" key="1">
    <source>
        <dbReference type="ARBA" id="ARBA00004651"/>
    </source>
</evidence>
<feature type="transmembrane region" description="Helical" evidence="6">
    <location>
        <begin position="260"/>
        <end position="280"/>
    </location>
</feature>
<dbReference type="RefSeq" id="WP_075712458.1">
    <property type="nucleotide sequence ID" value="NZ_MJIE01000001.1"/>
</dbReference>
<dbReference type="InterPro" id="IPR051611">
    <property type="entry name" value="ECF_transporter_component"/>
</dbReference>
<keyword evidence="4 6" id="KW-1133">Transmembrane helix</keyword>
<comment type="subcellular location">
    <subcellularLocation>
        <location evidence="1">Cell membrane</location>
        <topology evidence="1">Multi-pass membrane protein</topology>
    </subcellularLocation>
</comment>
<dbReference type="Pfam" id="PF02361">
    <property type="entry name" value="CbiQ"/>
    <property type="match status" value="1"/>
</dbReference>
<keyword evidence="5 6" id="KW-0472">Membrane</keyword>
<dbReference type="STRING" id="1261640.BHK98_04920"/>
<reference evidence="7 8" key="1">
    <citation type="journal article" date="2016" name="Appl. Environ. Microbiol.">
        <title>Function and Phylogeny of Bacterial Butyryl Coenzyme A:Acetate Transferases and Their Diversity in the Proximal Colon of Swine.</title>
        <authorList>
            <person name="Trachsel J."/>
            <person name="Bayles D.O."/>
            <person name="Looft T."/>
            <person name="Levine U.Y."/>
            <person name="Allen H.K."/>
        </authorList>
    </citation>
    <scope>NUCLEOTIDE SEQUENCE [LARGE SCALE GENOMIC DNA]</scope>
    <source>
        <strain evidence="7 8">68-3-10</strain>
    </source>
</reference>
<keyword evidence="8" id="KW-1185">Reference proteome</keyword>
<dbReference type="CDD" id="cd16914">
    <property type="entry name" value="EcfT"/>
    <property type="match status" value="1"/>
</dbReference>
<evidence type="ECO:0000256" key="3">
    <source>
        <dbReference type="ARBA" id="ARBA00022692"/>
    </source>
</evidence>
<evidence type="ECO:0000256" key="2">
    <source>
        <dbReference type="ARBA" id="ARBA00022475"/>
    </source>
</evidence>
<evidence type="ECO:0000256" key="5">
    <source>
        <dbReference type="ARBA" id="ARBA00023136"/>
    </source>
</evidence>
<name>A0A1Q9JGZ2_9FIRM</name>
<dbReference type="AlphaFoldDB" id="A0A1Q9JGZ2"/>
<evidence type="ECO:0000313" key="8">
    <source>
        <dbReference type="Proteomes" id="UP000187404"/>
    </source>
</evidence>
<dbReference type="OrthoDB" id="9815246at2"/>
<organism evidence="7 8">
    <name type="scientific">Hornefia porci</name>
    <dbReference type="NCBI Taxonomy" id="2652292"/>
    <lineage>
        <taxon>Bacteria</taxon>
        <taxon>Bacillati</taxon>
        <taxon>Bacillota</taxon>
        <taxon>Clostridia</taxon>
        <taxon>Peptostreptococcales</taxon>
        <taxon>Anaerovoracaceae</taxon>
        <taxon>Hornefia</taxon>
    </lineage>
</organism>
<feature type="transmembrane region" description="Helical" evidence="6">
    <location>
        <begin position="167"/>
        <end position="189"/>
    </location>
</feature>
<evidence type="ECO:0000256" key="6">
    <source>
        <dbReference type="SAM" id="Phobius"/>
    </source>
</evidence>
<accession>A0A1Q9JGZ2</accession>
<sequence>MRKSVNVCGNGFLAHTLNRFAELFENELYNDRYSRNGKMLQNLDPRIKVIVVLAFILYGNFTASLAILIALGIVAALYAAASGLPLGSYLRRTWLYLPVLLFLFSLPGASSLLTQGTPLIGNETFYFTAAGIQMACRIGLRTGDSLAFAFLLLMTTRWTDLMAGLRALHLPALFISVLNMAYRYIFLIAETGSSMMQARYLRTVGRISARSGRQYMGNSFGRIFVSVHPFSENIYDAMILRGYDGTPRTMRRLKIQAADWLFLLINIIILMILTTGGYIFG</sequence>
<proteinExistence type="predicted"/>
<keyword evidence="2" id="KW-1003">Cell membrane</keyword>
<feature type="transmembrane region" description="Helical" evidence="6">
    <location>
        <begin position="49"/>
        <end position="81"/>
    </location>
</feature>
<keyword evidence="3 6" id="KW-0812">Transmembrane</keyword>
<protein>
    <submittedName>
        <fullName evidence="7">Cobalt ECF transporter T component CbiQ</fullName>
    </submittedName>
</protein>
<dbReference type="NCBIfam" id="TIGR02454">
    <property type="entry name" value="ECF_T_CbiQ"/>
    <property type="match status" value="1"/>
</dbReference>
<dbReference type="PANTHER" id="PTHR34857:SF2">
    <property type="entry name" value="SLL0384 PROTEIN"/>
    <property type="match status" value="1"/>
</dbReference>
<gene>
    <name evidence="7" type="ORF">BHK98_04920</name>
</gene>
<feature type="transmembrane region" description="Helical" evidence="6">
    <location>
        <begin position="93"/>
        <end position="113"/>
    </location>
</feature>
<feature type="transmembrane region" description="Helical" evidence="6">
    <location>
        <begin position="134"/>
        <end position="155"/>
    </location>
</feature>
<dbReference type="InterPro" id="IPR012809">
    <property type="entry name" value="ECF_CbiQ"/>
</dbReference>
<comment type="caution">
    <text evidence="7">The sequence shown here is derived from an EMBL/GenBank/DDBJ whole genome shotgun (WGS) entry which is preliminary data.</text>
</comment>
<dbReference type="EMBL" id="MJIE01000001">
    <property type="protein sequence ID" value="OLR55463.1"/>
    <property type="molecule type" value="Genomic_DNA"/>
</dbReference>
<evidence type="ECO:0000256" key="4">
    <source>
        <dbReference type="ARBA" id="ARBA00022989"/>
    </source>
</evidence>
<evidence type="ECO:0000313" key="7">
    <source>
        <dbReference type="EMBL" id="OLR55463.1"/>
    </source>
</evidence>
<dbReference type="GO" id="GO:0006824">
    <property type="term" value="P:cobalt ion transport"/>
    <property type="evidence" value="ECO:0007669"/>
    <property type="project" value="InterPro"/>
</dbReference>
<dbReference type="Proteomes" id="UP000187404">
    <property type="component" value="Unassembled WGS sequence"/>
</dbReference>
<dbReference type="InterPro" id="IPR003339">
    <property type="entry name" value="ABC/ECF_trnsptr_transmembrane"/>
</dbReference>
<dbReference type="PANTHER" id="PTHR34857">
    <property type="entry name" value="SLL0384 PROTEIN"/>
    <property type="match status" value="1"/>
</dbReference>